<organism evidence="1 2">
    <name type="scientific">Eleginops maclovinus</name>
    <name type="common">Patagonian blennie</name>
    <name type="synonym">Eleginus maclovinus</name>
    <dbReference type="NCBI Taxonomy" id="56733"/>
    <lineage>
        <taxon>Eukaryota</taxon>
        <taxon>Metazoa</taxon>
        <taxon>Chordata</taxon>
        <taxon>Craniata</taxon>
        <taxon>Vertebrata</taxon>
        <taxon>Euteleostomi</taxon>
        <taxon>Actinopterygii</taxon>
        <taxon>Neopterygii</taxon>
        <taxon>Teleostei</taxon>
        <taxon>Neoteleostei</taxon>
        <taxon>Acanthomorphata</taxon>
        <taxon>Eupercaria</taxon>
        <taxon>Perciformes</taxon>
        <taxon>Notothenioidei</taxon>
        <taxon>Eleginopidae</taxon>
        <taxon>Eleginops</taxon>
    </lineage>
</organism>
<gene>
    <name evidence="1" type="ORF">PBY51_018102</name>
</gene>
<protein>
    <submittedName>
        <fullName evidence="1">Uncharacterized protein</fullName>
    </submittedName>
</protein>
<comment type="caution">
    <text evidence="1">The sequence shown here is derived from an EMBL/GenBank/DDBJ whole genome shotgun (WGS) entry which is preliminary data.</text>
</comment>
<evidence type="ECO:0000313" key="1">
    <source>
        <dbReference type="EMBL" id="KAK5862734.1"/>
    </source>
</evidence>
<evidence type="ECO:0000313" key="2">
    <source>
        <dbReference type="Proteomes" id="UP001346869"/>
    </source>
</evidence>
<accession>A0AAN7XL16</accession>
<reference evidence="1 2" key="2">
    <citation type="journal article" date="2023" name="Mol. Biol. Evol.">
        <title>Genomics of Secondarily Temperate Adaptation in the Only Non-Antarctic Icefish.</title>
        <authorList>
            <person name="Rivera-Colon A.G."/>
            <person name="Rayamajhi N."/>
            <person name="Minhas B.F."/>
            <person name="Madrigal G."/>
            <person name="Bilyk K.T."/>
            <person name="Yoon V."/>
            <person name="Hune M."/>
            <person name="Gregory S."/>
            <person name="Cheng C.H.C."/>
            <person name="Catchen J.M."/>
        </authorList>
    </citation>
    <scope>NUCLEOTIDE SEQUENCE [LARGE SCALE GENOMIC DNA]</scope>
    <source>
        <strain evidence="1">JMC-PN-2008</strain>
    </source>
</reference>
<dbReference type="AlphaFoldDB" id="A0AAN7XL16"/>
<sequence length="68" mass="7378">MSSAFPPPSSPLRIIHLTVEKSRALKQRRGGWEPAANGEPLINNPSAQPGANIAPIEEIVRVSFSLFE</sequence>
<keyword evidence="2" id="KW-1185">Reference proteome</keyword>
<dbReference type="Proteomes" id="UP001346869">
    <property type="component" value="Unassembled WGS sequence"/>
</dbReference>
<proteinExistence type="predicted"/>
<reference evidence="1 2" key="1">
    <citation type="journal article" date="2023" name="Genes (Basel)">
        <title>Chromosome-Level Genome Assembly and Circadian Gene Repertoire of the Patagonia Blennie Eleginops maclovinus-The Closest Ancestral Proxy of Antarctic Cryonotothenioids.</title>
        <authorList>
            <person name="Cheng C.C."/>
            <person name="Rivera-Colon A.G."/>
            <person name="Minhas B.F."/>
            <person name="Wilson L."/>
            <person name="Rayamajhi N."/>
            <person name="Vargas-Chacoff L."/>
            <person name="Catchen J.M."/>
        </authorList>
    </citation>
    <scope>NUCLEOTIDE SEQUENCE [LARGE SCALE GENOMIC DNA]</scope>
    <source>
        <strain evidence="1">JMC-PN-2008</strain>
    </source>
</reference>
<dbReference type="EMBL" id="JAUZQC010000012">
    <property type="protein sequence ID" value="KAK5862734.1"/>
    <property type="molecule type" value="Genomic_DNA"/>
</dbReference>
<name>A0AAN7XL16_ELEMC</name>